<gene>
    <name evidence="8" type="ORF">CUMW_161470</name>
</gene>
<protein>
    <recommendedName>
        <fullName evidence="7">Fucosyltransferase</fullName>
        <ecNumber evidence="7">2.4.1.-</ecNumber>
    </recommendedName>
</protein>
<evidence type="ECO:0000256" key="3">
    <source>
        <dbReference type="ARBA" id="ARBA00022679"/>
    </source>
</evidence>
<dbReference type="Pfam" id="PF03254">
    <property type="entry name" value="XG_FTase"/>
    <property type="match status" value="1"/>
</dbReference>
<dbReference type="InterPro" id="IPR004938">
    <property type="entry name" value="XG_FTase"/>
</dbReference>
<evidence type="ECO:0000256" key="1">
    <source>
        <dbReference type="ARBA" id="ARBA00010481"/>
    </source>
</evidence>
<accession>A0A2H5PRS5</accession>
<dbReference type="EC" id="2.4.1.-" evidence="7"/>
<organism evidence="8 9">
    <name type="scientific">Citrus unshiu</name>
    <name type="common">Satsuma mandarin</name>
    <name type="synonym">Citrus nobilis var. unshiu</name>
    <dbReference type="NCBI Taxonomy" id="55188"/>
    <lineage>
        <taxon>Eukaryota</taxon>
        <taxon>Viridiplantae</taxon>
        <taxon>Streptophyta</taxon>
        <taxon>Embryophyta</taxon>
        <taxon>Tracheophyta</taxon>
        <taxon>Spermatophyta</taxon>
        <taxon>Magnoliopsida</taxon>
        <taxon>eudicotyledons</taxon>
        <taxon>Gunneridae</taxon>
        <taxon>Pentapetalae</taxon>
        <taxon>rosids</taxon>
        <taxon>malvids</taxon>
        <taxon>Sapindales</taxon>
        <taxon>Rutaceae</taxon>
        <taxon>Aurantioideae</taxon>
        <taxon>Citrus</taxon>
    </lineage>
</organism>
<keyword evidence="6 7" id="KW-0961">Cell wall biogenesis/degradation</keyword>
<dbReference type="PANTHER" id="PTHR31889">
    <property type="entry name" value="FUCOSYLTRANSFERASE 2-RELATED"/>
    <property type="match status" value="1"/>
</dbReference>
<keyword evidence="5" id="KW-0325">Glycoprotein</keyword>
<name>A0A2H5PRS5_CITUN</name>
<dbReference type="PANTHER" id="PTHR31889:SF74">
    <property type="entry name" value="GALACTOSIDE 2-ALPHA-L-FUCOSYLTRANSFERASE"/>
    <property type="match status" value="1"/>
</dbReference>
<evidence type="ECO:0000256" key="2">
    <source>
        <dbReference type="ARBA" id="ARBA00022676"/>
    </source>
</evidence>
<proteinExistence type="inferred from homology"/>
<dbReference type="GO" id="GO:0032580">
    <property type="term" value="C:Golgi cisterna membrane"/>
    <property type="evidence" value="ECO:0007669"/>
    <property type="project" value="UniProtKB-SubCell"/>
</dbReference>
<dbReference type="Proteomes" id="UP000236630">
    <property type="component" value="Unassembled WGS sequence"/>
</dbReference>
<dbReference type="GO" id="GO:0042546">
    <property type="term" value="P:cell wall biogenesis"/>
    <property type="evidence" value="ECO:0007669"/>
    <property type="project" value="InterPro"/>
</dbReference>
<keyword evidence="3 7" id="KW-0808">Transferase</keyword>
<evidence type="ECO:0000256" key="7">
    <source>
        <dbReference type="RuleBase" id="RU367004"/>
    </source>
</evidence>
<keyword evidence="4 7" id="KW-0333">Golgi apparatus</keyword>
<dbReference type="GO" id="GO:0008107">
    <property type="term" value="F:galactoside 2-alpha-L-fucosyltransferase activity"/>
    <property type="evidence" value="ECO:0007669"/>
    <property type="project" value="InterPro"/>
</dbReference>
<dbReference type="EMBL" id="BDQV01000113">
    <property type="protein sequence ID" value="GAY55052.1"/>
    <property type="molecule type" value="Genomic_DNA"/>
</dbReference>
<evidence type="ECO:0000256" key="4">
    <source>
        <dbReference type="ARBA" id="ARBA00023034"/>
    </source>
</evidence>
<evidence type="ECO:0000313" key="9">
    <source>
        <dbReference type="Proteomes" id="UP000236630"/>
    </source>
</evidence>
<evidence type="ECO:0000256" key="5">
    <source>
        <dbReference type="ARBA" id="ARBA00023180"/>
    </source>
</evidence>
<dbReference type="GO" id="GO:0071555">
    <property type="term" value="P:cell wall organization"/>
    <property type="evidence" value="ECO:0007669"/>
    <property type="project" value="UniProtKB-UniRule"/>
</dbReference>
<evidence type="ECO:0000256" key="6">
    <source>
        <dbReference type="ARBA" id="ARBA00023316"/>
    </source>
</evidence>
<dbReference type="AlphaFoldDB" id="A0A2H5PRS5"/>
<reference evidence="8 9" key="1">
    <citation type="journal article" date="2017" name="Front. Genet.">
        <title>Draft sequencing of the heterozygous diploid genome of Satsuma (Citrus unshiu Marc.) using a hybrid assembly approach.</title>
        <authorList>
            <person name="Shimizu T."/>
            <person name="Tanizawa Y."/>
            <person name="Mochizuki T."/>
            <person name="Nagasaki H."/>
            <person name="Yoshioka T."/>
            <person name="Toyoda A."/>
            <person name="Fujiyama A."/>
            <person name="Kaminuma E."/>
            <person name="Nakamura Y."/>
        </authorList>
    </citation>
    <scope>NUCLEOTIDE SEQUENCE [LARGE SCALE GENOMIC DNA]</scope>
    <source>
        <strain evidence="9">cv. Miyagawa wase</strain>
    </source>
</reference>
<comment type="subcellular location">
    <subcellularLocation>
        <location evidence="7">Golgi apparatus</location>
        <location evidence="7">Golgi stack membrane</location>
        <topology evidence="7">Single-pass type II membrane protein</topology>
    </subcellularLocation>
</comment>
<sequence length="128" mass="15167">MAILFCDHFQMQHGCCQGLSFMYRISRFKQNICCQTPLSLPCVMIMIIMDKLFFCDQDPNYSQEHTVVDNEANLYFLPSLFLMSSFEEELDKLFPDKEMVFHHLGRYLFHPSNQVWKLITRLLQKISG</sequence>
<comment type="caution">
    <text evidence="8">The sequence shown here is derived from an EMBL/GenBank/DDBJ whole genome shotgun (WGS) entry which is preliminary data.</text>
</comment>
<keyword evidence="2 7" id="KW-0328">Glycosyltransferase</keyword>
<keyword evidence="9" id="KW-1185">Reference proteome</keyword>
<comment type="function">
    <text evidence="7">May be involved in cell wall biosynthesis.</text>
</comment>
<dbReference type="GO" id="GO:0009969">
    <property type="term" value="P:xyloglucan biosynthetic process"/>
    <property type="evidence" value="ECO:0007669"/>
    <property type="project" value="TreeGrafter"/>
</dbReference>
<comment type="similarity">
    <text evidence="1 7">Belongs to the glycosyltransferase 37 family.</text>
</comment>
<dbReference type="STRING" id="55188.A0A2H5PRS5"/>
<evidence type="ECO:0000313" key="8">
    <source>
        <dbReference type="EMBL" id="GAY55052.1"/>
    </source>
</evidence>